<accession>E6QB32</accession>
<comment type="caution">
    <text evidence="1">The sequence shown here is derived from an EMBL/GenBank/DDBJ whole genome shotgun (WGS) entry which is preliminary data.</text>
</comment>
<dbReference type="AlphaFoldDB" id="E6QB32"/>
<name>E6QB32_9ZZZZ</name>
<proteinExistence type="predicted"/>
<protein>
    <submittedName>
        <fullName evidence="1">Uncharacterized protein</fullName>
    </submittedName>
</protein>
<evidence type="ECO:0000313" key="1">
    <source>
        <dbReference type="EMBL" id="CBI04408.1"/>
    </source>
</evidence>
<reference evidence="1" key="1">
    <citation type="submission" date="2009-10" db="EMBL/GenBank/DDBJ databases">
        <title>Diversity of trophic interactions inside an arsenic-rich microbial ecosystem.</title>
        <authorList>
            <person name="Bertin P.N."/>
            <person name="Heinrich-Salmeron A."/>
            <person name="Pelletier E."/>
            <person name="Goulhen-Chollet F."/>
            <person name="Arsene-Ploetze F."/>
            <person name="Gallien S."/>
            <person name="Calteau A."/>
            <person name="Vallenet D."/>
            <person name="Casiot C."/>
            <person name="Chane-Woon-Ming B."/>
            <person name="Giloteaux L."/>
            <person name="Barakat M."/>
            <person name="Bonnefoy V."/>
            <person name="Bruneel O."/>
            <person name="Chandler M."/>
            <person name="Cleiss J."/>
            <person name="Duran R."/>
            <person name="Elbaz-Poulichet F."/>
            <person name="Fonknechten N."/>
            <person name="Lauga B."/>
            <person name="Mornico D."/>
            <person name="Ortet P."/>
            <person name="Schaeffer C."/>
            <person name="Siguier P."/>
            <person name="Alexander Thil Smith A."/>
            <person name="Van Dorsselaer A."/>
            <person name="Weissenbach J."/>
            <person name="Medigue C."/>
            <person name="Le Paslier D."/>
        </authorList>
    </citation>
    <scope>NUCLEOTIDE SEQUENCE</scope>
</reference>
<gene>
    <name evidence="1" type="ORF">CARN5_2141</name>
</gene>
<dbReference type="EMBL" id="CABP01000061">
    <property type="protein sequence ID" value="CBI04408.1"/>
    <property type="molecule type" value="Genomic_DNA"/>
</dbReference>
<sequence length="130" mass="14554">MVEAVADFVRTVVLGVGDTDTPLLALYQHLEWAHAAEESAMYHAGYENMELATCPITTWLHAHALELPEVETLRAEHEAVHALGWEIFQVRSGENRKELHRLLGLLHGHSHHFQEGLGQAGEDYAGKRRG</sequence>
<organism evidence="1">
    <name type="scientific">mine drainage metagenome</name>
    <dbReference type="NCBI Taxonomy" id="410659"/>
    <lineage>
        <taxon>unclassified sequences</taxon>
        <taxon>metagenomes</taxon>
        <taxon>ecological metagenomes</taxon>
    </lineage>
</organism>